<sequence>MTGEKDKNMKVGEETTSTENKSDQLGSLQSSSSKRYVNKQPWPVLVYKKGTQANIPCIIKGEAGAYFWKKGDTYQTSEHLAANVHGVPDKFANATHGKLTVTDNGTLIIYNISYEDDNTYFCRVVTEQSEHYASVTVYSQVSLHSFSLSIEQCSSLPGCKLHFTPGSRQKLTCTASFVSSLVDLRWKDVHDNGATSFRKVKDNGDGSFNISVSTVVDYEKPSVLLCEANSPNMRGEVVTVEIESTQGQVHEENMCLAVYVFVYH</sequence>
<evidence type="ECO:0000256" key="1">
    <source>
        <dbReference type="SAM" id="MobiDB-lite"/>
    </source>
</evidence>
<dbReference type="EMBL" id="JAIZAY010000010">
    <property type="protein sequence ID" value="KAJ8035172.1"/>
    <property type="molecule type" value="Genomic_DNA"/>
</dbReference>
<feature type="compositionally biased region" description="Low complexity" evidence="1">
    <location>
        <begin position="23"/>
        <end position="33"/>
    </location>
</feature>
<dbReference type="SMART" id="SM00409">
    <property type="entry name" value="IG"/>
    <property type="match status" value="1"/>
</dbReference>
<dbReference type="SUPFAM" id="SSF48726">
    <property type="entry name" value="Immunoglobulin"/>
    <property type="match status" value="1"/>
</dbReference>
<feature type="domain" description="Ig-like" evidence="2">
    <location>
        <begin position="49"/>
        <end position="136"/>
    </location>
</feature>
<dbReference type="InterPro" id="IPR013151">
    <property type="entry name" value="Immunoglobulin_dom"/>
</dbReference>
<comment type="caution">
    <text evidence="3">The sequence shown here is derived from an EMBL/GenBank/DDBJ whole genome shotgun (WGS) entry which is preliminary data.</text>
</comment>
<dbReference type="PROSITE" id="PS50835">
    <property type="entry name" value="IG_LIKE"/>
    <property type="match status" value="1"/>
</dbReference>
<dbReference type="InterPro" id="IPR013783">
    <property type="entry name" value="Ig-like_fold"/>
</dbReference>
<dbReference type="AlphaFoldDB" id="A0A9Q1H4J6"/>
<dbReference type="InterPro" id="IPR036179">
    <property type="entry name" value="Ig-like_dom_sf"/>
</dbReference>
<dbReference type="Proteomes" id="UP001152320">
    <property type="component" value="Chromosome 10"/>
</dbReference>
<dbReference type="Pfam" id="PF00047">
    <property type="entry name" value="ig"/>
    <property type="match status" value="1"/>
</dbReference>
<dbReference type="OrthoDB" id="2413561at2759"/>
<dbReference type="InterPro" id="IPR007110">
    <property type="entry name" value="Ig-like_dom"/>
</dbReference>
<proteinExistence type="predicted"/>
<gene>
    <name evidence="3" type="ORF">HOLleu_22312</name>
</gene>
<protein>
    <recommendedName>
        <fullName evidence="2">Ig-like domain-containing protein</fullName>
    </recommendedName>
</protein>
<dbReference type="Gene3D" id="2.60.40.10">
    <property type="entry name" value="Immunoglobulins"/>
    <property type="match status" value="1"/>
</dbReference>
<evidence type="ECO:0000313" key="4">
    <source>
        <dbReference type="Proteomes" id="UP001152320"/>
    </source>
</evidence>
<evidence type="ECO:0000259" key="2">
    <source>
        <dbReference type="PROSITE" id="PS50835"/>
    </source>
</evidence>
<keyword evidence="4" id="KW-1185">Reference proteome</keyword>
<accession>A0A9Q1H4J6</accession>
<feature type="compositionally biased region" description="Basic and acidic residues" evidence="1">
    <location>
        <begin position="1"/>
        <end position="13"/>
    </location>
</feature>
<evidence type="ECO:0000313" key="3">
    <source>
        <dbReference type="EMBL" id="KAJ8035172.1"/>
    </source>
</evidence>
<feature type="region of interest" description="Disordered" evidence="1">
    <location>
        <begin position="1"/>
        <end position="34"/>
    </location>
</feature>
<dbReference type="InterPro" id="IPR003599">
    <property type="entry name" value="Ig_sub"/>
</dbReference>
<name>A0A9Q1H4J6_HOLLE</name>
<organism evidence="3 4">
    <name type="scientific">Holothuria leucospilota</name>
    <name type="common">Black long sea cucumber</name>
    <name type="synonym">Mertensiothuria leucospilota</name>
    <dbReference type="NCBI Taxonomy" id="206669"/>
    <lineage>
        <taxon>Eukaryota</taxon>
        <taxon>Metazoa</taxon>
        <taxon>Echinodermata</taxon>
        <taxon>Eleutherozoa</taxon>
        <taxon>Echinozoa</taxon>
        <taxon>Holothuroidea</taxon>
        <taxon>Aspidochirotacea</taxon>
        <taxon>Aspidochirotida</taxon>
        <taxon>Holothuriidae</taxon>
        <taxon>Holothuria</taxon>
    </lineage>
</organism>
<reference evidence="3" key="1">
    <citation type="submission" date="2021-10" db="EMBL/GenBank/DDBJ databases">
        <title>Tropical sea cucumber genome reveals ecological adaptation and Cuvierian tubules defense mechanism.</title>
        <authorList>
            <person name="Chen T."/>
        </authorList>
    </citation>
    <scope>NUCLEOTIDE SEQUENCE</scope>
    <source>
        <strain evidence="3">Nanhai2018</strain>
        <tissue evidence="3">Muscle</tissue>
    </source>
</reference>